<comment type="similarity">
    <text evidence="6">Belongs to the hexokinase family.</text>
</comment>
<name>M1JHN0_ENCCN</name>
<keyword evidence="6" id="KW-0808">Transferase</keyword>
<dbReference type="GO" id="GO:0005536">
    <property type="term" value="F:D-glucose binding"/>
    <property type="evidence" value="ECO:0007669"/>
    <property type="project" value="InterPro"/>
</dbReference>
<protein>
    <recommendedName>
        <fullName evidence="6">Phosphotransferase</fullName>
        <ecNumber evidence="6">2.7.1.-</ecNumber>
    </recommendedName>
</protein>
<feature type="domain" description="Hexokinase N-terminal" evidence="8">
    <location>
        <begin position="39"/>
        <end position="236"/>
    </location>
</feature>
<evidence type="ECO:0000256" key="5">
    <source>
        <dbReference type="ARBA" id="ARBA00047905"/>
    </source>
</evidence>
<evidence type="ECO:0000256" key="2">
    <source>
        <dbReference type="ARBA" id="ARBA00005028"/>
    </source>
</evidence>
<dbReference type="PANTHER" id="PTHR19443">
    <property type="entry name" value="HEXOKINASE"/>
    <property type="match status" value="1"/>
</dbReference>
<dbReference type="AlphaFoldDB" id="M1JHN0"/>
<dbReference type="Gene3D" id="3.30.420.40">
    <property type="match status" value="1"/>
</dbReference>
<dbReference type="InterPro" id="IPR043129">
    <property type="entry name" value="ATPase_NBD"/>
</dbReference>
<keyword evidence="7" id="KW-0732">Signal</keyword>
<keyword evidence="6" id="KW-0067">ATP-binding</keyword>
<dbReference type="GO" id="GO:0005524">
    <property type="term" value="F:ATP binding"/>
    <property type="evidence" value="ECO:0007669"/>
    <property type="project" value="UniProtKB-UniRule"/>
</dbReference>
<reference evidence="9" key="1">
    <citation type="journal article" date="2013" name="Eukaryot. Cell">
        <title>Extremely Reduced Levels of Heterozygosity in the Vertebrate Pathogen Encephalitozoon cuniculi.</title>
        <authorList>
            <person name="Selman M."/>
            <person name="Sak B."/>
            <person name="Kvac M."/>
            <person name="Farinelli L."/>
            <person name="Weiss L.M."/>
            <person name="Corradi N."/>
        </authorList>
    </citation>
    <scope>NUCLEOTIDE SEQUENCE</scope>
</reference>
<dbReference type="PRINTS" id="PR00475">
    <property type="entry name" value="HEXOKINASE"/>
</dbReference>
<dbReference type="GO" id="GO:0004340">
    <property type="term" value="F:glucokinase activity"/>
    <property type="evidence" value="ECO:0007669"/>
    <property type="project" value="TreeGrafter"/>
</dbReference>
<sequence>MFTMHLAKVFAAFIAGTLGMWPALAVSTEEAVKASLFPMEDFEIMEIRKAFIERITRVREDASSGDFLDSHIDLSKAKMPYQESRSVLVIDVGGTSLKISEVVIDLGSNEKGNSPSFHDIVECSPSFYRYPDISGVSSQDRISWNEWVADQVVEFYGRNPPRSKVNASLTFSYPLIQTSVNNAQIKKTTKNFCFREDEATFTTDIVEALNSSLRSRKINVCVNCVLNDSTATYMAGVLRGYKNIIGIVLGTGTNSSFCVKKGRSNEVVLYNSEWGSTRVPRSMLTEADLAVVVDLEMRKISHNIIDVLAGGCKLGDIVLHKLRNTYPEIYEEYAEREEVLHSMIHSAITGSGNGALAKSPKLRNALMPIVRDFRARGMKILASLIGAVVESTMDNANTITLVLNGTTFSNAGLRDALGMEVKRMHPDIEINLVFLSNASLEGSALVSLMYSEYPKVECDLVPLAAPVLSFADQTP</sequence>
<dbReference type="GO" id="GO:0006006">
    <property type="term" value="P:glucose metabolic process"/>
    <property type="evidence" value="ECO:0007669"/>
    <property type="project" value="TreeGrafter"/>
</dbReference>
<dbReference type="GO" id="GO:0005739">
    <property type="term" value="C:mitochondrion"/>
    <property type="evidence" value="ECO:0007669"/>
    <property type="project" value="TreeGrafter"/>
</dbReference>
<proteinExistence type="inferred from homology"/>
<dbReference type="InterPro" id="IPR022672">
    <property type="entry name" value="Hexokinase_N"/>
</dbReference>
<dbReference type="GO" id="GO:0008865">
    <property type="term" value="F:fructokinase activity"/>
    <property type="evidence" value="ECO:0007669"/>
    <property type="project" value="TreeGrafter"/>
</dbReference>
<dbReference type="EC" id="2.7.1.-" evidence="6"/>
<dbReference type="VEuPathDB" id="MicrosporidiaDB:AEWD_111540"/>
<comment type="pathway">
    <text evidence="1">Carbohydrate degradation; glycolysis; D-glyceraldehyde 3-phosphate and glycerone phosphate from D-glucose: step 1/4.</text>
</comment>
<dbReference type="GO" id="GO:0001678">
    <property type="term" value="P:intracellular glucose homeostasis"/>
    <property type="evidence" value="ECO:0007669"/>
    <property type="project" value="InterPro"/>
</dbReference>
<comment type="pathway">
    <text evidence="2">Carbohydrate metabolism; hexose metabolism.</text>
</comment>
<evidence type="ECO:0000313" key="9">
    <source>
        <dbReference type="EMBL" id="AGE94879.1"/>
    </source>
</evidence>
<keyword evidence="3 6" id="KW-0324">Glycolysis</keyword>
<dbReference type="PROSITE" id="PS51748">
    <property type="entry name" value="HEXOKINASE_2"/>
    <property type="match status" value="1"/>
</dbReference>
<evidence type="ECO:0000256" key="7">
    <source>
        <dbReference type="SAM" id="SignalP"/>
    </source>
</evidence>
<feature type="signal peptide" evidence="7">
    <location>
        <begin position="1"/>
        <end position="19"/>
    </location>
</feature>
<keyword evidence="6" id="KW-0547">Nucleotide-binding</keyword>
<dbReference type="VEuPathDB" id="MicrosporidiaDB:AEWR_111540"/>
<keyword evidence="6 9" id="KW-0418">Kinase</keyword>
<dbReference type="Gene3D" id="3.40.367.20">
    <property type="match status" value="1"/>
</dbReference>
<dbReference type="GO" id="GO:0006096">
    <property type="term" value="P:glycolytic process"/>
    <property type="evidence" value="ECO:0007669"/>
    <property type="project" value="UniProtKB-KW"/>
</dbReference>
<dbReference type="Pfam" id="PF00349">
    <property type="entry name" value="Hexokinase_1"/>
    <property type="match status" value="1"/>
</dbReference>
<dbReference type="InterPro" id="IPR001312">
    <property type="entry name" value="Hexokinase"/>
</dbReference>
<accession>M1JHN0</accession>
<dbReference type="VEuPathDB" id="MicrosporidiaDB:M970_111540"/>
<dbReference type="GO" id="GO:0005829">
    <property type="term" value="C:cytosol"/>
    <property type="evidence" value="ECO:0007669"/>
    <property type="project" value="TreeGrafter"/>
</dbReference>
<dbReference type="SUPFAM" id="SSF53067">
    <property type="entry name" value="Actin-like ATPase domain"/>
    <property type="match status" value="2"/>
</dbReference>
<dbReference type="CDD" id="cd24000">
    <property type="entry name" value="ASKHA_NBD_HK"/>
    <property type="match status" value="1"/>
</dbReference>
<dbReference type="EMBL" id="KC513604">
    <property type="protein sequence ID" value="AGE94879.1"/>
    <property type="molecule type" value="Genomic_DNA"/>
</dbReference>
<evidence type="ECO:0000256" key="1">
    <source>
        <dbReference type="ARBA" id="ARBA00004888"/>
    </source>
</evidence>
<feature type="chain" id="PRO_5004015462" description="Phosphotransferase" evidence="7">
    <location>
        <begin position="20"/>
        <end position="475"/>
    </location>
</feature>
<dbReference type="VEuPathDB" id="MicrosporidiaDB:ECU11_1540"/>
<dbReference type="PANTHER" id="PTHR19443:SF16">
    <property type="entry name" value="HEXOKINASE TYPE 1-RELATED"/>
    <property type="match status" value="1"/>
</dbReference>
<comment type="catalytic activity">
    <reaction evidence="5">
        <text>D-fructose + ATP = D-fructose 6-phosphate + ADP + H(+)</text>
        <dbReference type="Rhea" id="RHEA:16125"/>
        <dbReference type="ChEBI" id="CHEBI:15378"/>
        <dbReference type="ChEBI" id="CHEBI:30616"/>
        <dbReference type="ChEBI" id="CHEBI:37721"/>
        <dbReference type="ChEBI" id="CHEBI:61527"/>
        <dbReference type="ChEBI" id="CHEBI:456216"/>
        <dbReference type="EC" id="2.7.1.1"/>
    </reaction>
    <physiologicalReaction direction="left-to-right" evidence="5">
        <dbReference type="Rhea" id="RHEA:16126"/>
    </physiologicalReaction>
</comment>
<evidence type="ECO:0000259" key="8">
    <source>
        <dbReference type="Pfam" id="PF00349"/>
    </source>
</evidence>
<dbReference type="VEuPathDB" id="MicrosporidiaDB:AEWQ_111540"/>
<evidence type="ECO:0000256" key="3">
    <source>
        <dbReference type="ARBA" id="ARBA00023152"/>
    </source>
</evidence>
<gene>
    <name evidence="9" type="ORF">ECU11_1540</name>
</gene>
<evidence type="ECO:0000256" key="6">
    <source>
        <dbReference type="RuleBase" id="RU362007"/>
    </source>
</evidence>
<organism evidence="9">
    <name type="scientific">Encephalitozoon cuniculi</name>
    <name type="common">Microsporidian parasite</name>
    <dbReference type="NCBI Taxonomy" id="6035"/>
    <lineage>
        <taxon>Eukaryota</taxon>
        <taxon>Fungi</taxon>
        <taxon>Fungi incertae sedis</taxon>
        <taxon>Microsporidia</taxon>
        <taxon>Unikaryonidae</taxon>
        <taxon>Encephalitozoon</taxon>
    </lineage>
</organism>
<evidence type="ECO:0000256" key="4">
    <source>
        <dbReference type="ARBA" id="ARBA00044613"/>
    </source>
</evidence>
<comment type="catalytic activity">
    <reaction evidence="4">
        <text>a D-hexose + ATP = a D-hexose 6-phosphate + ADP + H(+)</text>
        <dbReference type="Rhea" id="RHEA:22740"/>
        <dbReference type="ChEBI" id="CHEBI:4194"/>
        <dbReference type="ChEBI" id="CHEBI:15378"/>
        <dbReference type="ChEBI" id="CHEBI:30616"/>
        <dbReference type="ChEBI" id="CHEBI:229467"/>
        <dbReference type="ChEBI" id="CHEBI:456216"/>
        <dbReference type="EC" id="2.7.1.1"/>
    </reaction>
    <physiologicalReaction direction="left-to-right" evidence="4">
        <dbReference type="Rhea" id="RHEA:22741"/>
    </physiologicalReaction>
</comment>